<reference evidence="1" key="1">
    <citation type="submission" date="2018-02" db="EMBL/GenBank/DDBJ databases">
        <title>Rhizophora mucronata_Transcriptome.</title>
        <authorList>
            <person name="Meera S.P."/>
            <person name="Sreeshan A."/>
            <person name="Augustine A."/>
        </authorList>
    </citation>
    <scope>NUCLEOTIDE SEQUENCE</scope>
    <source>
        <tissue evidence="1">Leaf</tissue>
    </source>
</reference>
<dbReference type="AlphaFoldDB" id="A0A2P2NNY5"/>
<accession>A0A2P2NNY5</accession>
<dbReference type="EMBL" id="GGEC01063626">
    <property type="protein sequence ID" value="MBX44110.1"/>
    <property type="molecule type" value="Transcribed_RNA"/>
</dbReference>
<proteinExistence type="predicted"/>
<protein>
    <submittedName>
        <fullName evidence="1">Uncharacterized protein</fullName>
    </submittedName>
</protein>
<organism evidence="1">
    <name type="scientific">Rhizophora mucronata</name>
    <name type="common">Asiatic mangrove</name>
    <dbReference type="NCBI Taxonomy" id="61149"/>
    <lineage>
        <taxon>Eukaryota</taxon>
        <taxon>Viridiplantae</taxon>
        <taxon>Streptophyta</taxon>
        <taxon>Embryophyta</taxon>
        <taxon>Tracheophyta</taxon>
        <taxon>Spermatophyta</taxon>
        <taxon>Magnoliopsida</taxon>
        <taxon>eudicotyledons</taxon>
        <taxon>Gunneridae</taxon>
        <taxon>Pentapetalae</taxon>
        <taxon>rosids</taxon>
        <taxon>fabids</taxon>
        <taxon>Malpighiales</taxon>
        <taxon>Rhizophoraceae</taxon>
        <taxon>Rhizophora</taxon>
    </lineage>
</organism>
<name>A0A2P2NNY5_RHIMU</name>
<evidence type="ECO:0000313" key="1">
    <source>
        <dbReference type="EMBL" id="MBX44110.1"/>
    </source>
</evidence>
<sequence length="52" mass="6178">MNVIHQSLFQYEELPHSQLNNKLANQSSTRFAFHFWGERKCPNSRLLLSLVF</sequence>